<dbReference type="AlphaFoldDB" id="A0A834BPA8"/>
<evidence type="ECO:0000313" key="2">
    <source>
        <dbReference type="EMBL" id="KAF6714970.1"/>
    </source>
</evidence>
<gene>
    <name evidence="2" type="ORF">FQA47_001100</name>
</gene>
<dbReference type="Proteomes" id="UP000646548">
    <property type="component" value="Unassembled WGS sequence"/>
</dbReference>
<evidence type="ECO:0000256" key="1">
    <source>
        <dbReference type="SAM" id="MobiDB-lite"/>
    </source>
</evidence>
<sequence>MKKSDSRRPGRKSLRRAGVIWCNANLRCCQIERREPQPPTPPIAITTAGRSVGRRDSMAQRLDCQVSSTCKWTDLCCAQHHRRRKRRRKSACFPRSSQ</sequence>
<dbReference type="EMBL" id="WKFB01001183">
    <property type="protein sequence ID" value="KAF6714970.1"/>
    <property type="molecule type" value="Genomic_DNA"/>
</dbReference>
<accession>A0A834BPA8</accession>
<evidence type="ECO:0000313" key="3">
    <source>
        <dbReference type="Proteomes" id="UP000646548"/>
    </source>
</evidence>
<feature type="region of interest" description="Disordered" evidence="1">
    <location>
        <begin position="33"/>
        <end position="54"/>
    </location>
</feature>
<protein>
    <submittedName>
        <fullName evidence="2">Uncharacterized protein</fullName>
    </submittedName>
</protein>
<proteinExistence type="predicted"/>
<name>A0A834BPA8_ORYME</name>
<organism evidence="2 3">
    <name type="scientific">Oryzias melastigma</name>
    <name type="common">Marine medaka</name>
    <dbReference type="NCBI Taxonomy" id="30732"/>
    <lineage>
        <taxon>Eukaryota</taxon>
        <taxon>Metazoa</taxon>
        <taxon>Chordata</taxon>
        <taxon>Craniata</taxon>
        <taxon>Vertebrata</taxon>
        <taxon>Euteleostomi</taxon>
        <taxon>Actinopterygii</taxon>
        <taxon>Neopterygii</taxon>
        <taxon>Teleostei</taxon>
        <taxon>Neoteleostei</taxon>
        <taxon>Acanthomorphata</taxon>
        <taxon>Ovalentaria</taxon>
        <taxon>Atherinomorphae</taxon>
        <taxon>Beloniformes</taxon>
        <taxon>Adrianichthyidae</taxon>
        <taxon>Oryziinae</taxon>
        <taxon>Oryzias</taxon>
    </lineage>
</organism>
<comment type="caution">
    <text evidence="2">The sequence shown here is derived from an EMBL/GenBank/DDBJ whole genome shotgun (WGS) entry which is preliminary data.</text>
</comment>
<reference evidence="2" key="1">
    <citation type="journal article" name="BMC Genomics">
        <title>Long-read sequencing and de novo genome assembly of marine medaka (Oryzias melastigma).</title>
        <authorList>
            <person name="Liang P."/>
            <person name="Saqib H.S.A."/>
            <person name="Ni X."/>
            <person name="Shen Y."/>
        </authorList>
    </citation>
    <scope>NUCLEOTIDE SEQUENCE</scope>
    <source>
        <strain evidence="2">Bigg-433</strain>
    </source>
</reference>